<feature type="transmembrane region" description="Helical" evidence="2">
    <location>
        <begin position="560"/>
        <end position="583"/>
    </location>
</feature>
<feature type="compositionally biased region" description="Basic and acidic residues" evidence="1">
    <location>
        <begin position="641"/>
        <end position="651"/>
    </location>
</feature>
<dbReference type="WBParaSite" id="MhA1_Contig123.frz3.gene108">
    <property type="protein sequence ID" value="MhA1_Contig123.frz3.gene108"/>
    <property type="gene ID" value="MhA1_Contig123.frz3.gene108"/>
</dbReference>
<reference evidence="5" key="1">
    <citation type="submission" date="2016-11" db="UniProtKB">
        <authorList>
            <consortium name="WormBaseParasite"/>
        </authorList>
    </citation>
    <scope>IDENTIFICATION</scope>
</reference>
<feature type="compositionally biased region" description="Polar residues" evidence="1">
    <location>
        <begin position="342"/>
        <end position="352"/>
    </location>
</feature>
<organism evidence="4 5">
    <name type="scientific">Meloidogyne hapla</name>
    <name type="common">Root-knot nematode worm</name>
    <dbReference type="NCBI Taxonomy" id="6305"/>
    <lineage>
        <taxon>Eukaryota</taxon>
        <taxon>Metazoa</taxon>
        <taxon>Ecdysozoa</taxon>
        <taxon>Nematoda</taxon>
        <taxon>Chromadorea</taxon>
        <taxon>Rhabditida</taxon>
        <taxon>Tylenchina</taxon>
        <taxon>Tylenchomorpha</taxon>
        <taxon>Tylenchoidea</taxon>
        <taxon>Meloidogynidae</taxon>
        <taxon>Meloidogyninae</taxon>
        <taxon>Meloidogyne</taxon>
    </lineage>
</organism>
<keyword evidence="2" id="KW-0812">Transmembrane</keyword>
<feature type="compositionally biased region" description="Basic and acidic residues" evidence="1">
    <location>
        <begin position="610"/>
        <end position="632"/>
    </location>
</feature>
<evidence type="ECO:0000256" key="3">
    <source>
        <dbReference type="SAM" id="SignalP"/>
    </source>
</evidence>
<evidence type="ECO:0000256" key="1">
    <source>
        <dbReference type="SAM" id="MobiDB-lite"/>
    </source>
</evidence>
<sequence>MSTAFIALAVVIQLLGQVKTEEANKIVGLAKHNLKEGMVTLAEGSKIATKEDMEQYKARFPEACDVAVDDFGNIKLLYSKNGSAKNGCTVDILTNIENAIEFATGMNLSSNCLTEDSNNNTLPFAYSLSSAEIKKLQKGPLLNDSDSRCYKGCEKSKCIKTTGLEVRWKATGEDEEINLSINPIGSLSYHSASGNMSEIQSQKEYPIVKIDQNTDRYSIRFPGEENGEENDCIFNNFSCIINTTESVLSPITWKINGTSPDDEMKFLLVFHLLPQNASRMQDWNDSTNPKVLDNPPDGPKCEELSIIFSKENYTMLTLEPPTTAETTTDSINTTAIIPKESPTITTEEQTNITSMTTSEPITTSTNTTKEPMNITPTNTENPTTASNKPTTANSTSTKPTTSTTPSTEKPTTTTSTTTITTEETSTTQINTTNPTGNTTQISITNKTEETSTNSTNTNDTSITLPLTNETSTISNQTTNFTTEEPKENTTLSTTEETEEPTESEETDETEETEETERRLAPTMGTTSATPWLPKFFTIKTRSSSTTKSTFAASKIFTTKFFIIVGAVVGVLFLLAVIIAIIYVTMDYYDDEEEEVEIETIYKVKPKEPKIDKKEGESSIVEEKEVEEGKGTEEENDENESESLKDTQREVI</sequence>
<evidence type="ECO:0000313" key="5">
    <source>
        <dbReference type="WBParaSite" id="MhA1_Contig123.frz3.gene108"/>
    </source>
</evidence>
<evidence type="ECO:0000256" key="2">
    <source>
        <dbReference type="SAM" id="Phobius"/>
    </source>
</evidence>
<keyword evidence="2" id="KW-0472">Membrane</keyword>
<feature type="region of interest" description="Disordered" evidence="1">
    <location>
        <begin position="610"/>
        <end position="651"/>
    </location>
</feature>
<proteinExistence type="predicted"/>
<protein>
    <submittedName>
        <fullName evidence="5">Uncharacterized protein</fullName>
    </submittedName>
</protein>
<dbReference type="Proteomes" id="UP000095281">
    <property type="component" value="Unplaced"/>
</dbReference>
<name>A0A1I8B1R0_MELHA</name>
<keyword evidence="3" id="KW-0732">Signal</keyword>
<accession>A0A1I8B1R0</accession>
<feature type="compositionally biased region" description="Acidic residues" evidence="1">
    <location>
        <begin position="495"/>
        <end position="514"/>
    </location>
</feature>
<feature type="compositionally biased region" description="Low complexity" evidence="1">
    <location>
        <begin position="353"/>
        <end position="463"/>
    </location>
</feature>
<dbReference type="AlphaFoldDB" id="A0A1I8B1R0"/>
<evidence type="ECO:0000313" key="4">
    <source>
        <dbReference type="Proteomes" id="UP000095281"/>
    </source>
</evidence>
<keyword evidence="4" id="KW-1185">Reference proteome</keyword>
<feature type="signal peptide" evidence="3">
    <location>
        <begin position="1"/>
        <end position="20"/>
    </location>
</feature>
<keyword evidence="2" id="KW-1133">Transmembrane helix</keyword>
<feature type="chain" id="PRO_5009315331" evidence="3">
    <location>
        <begin position="21"/>
        <end position="651"/>
    </location>
</feature>
<feature type="region of interest" description="Disordered" evidence="1">
    <location>
        <begin position="339"/>
        <end position="527"/>
    </location>
</feature>
<feature type="compositionally biased region" description="Polar residues" evidence="1">
    <location>
        <begin position="464"/>
        <end position="482"/>
    </location>
</feature>